<dbReference type="CDD" id="cd06661">
    <property type="entry name" value="GGCT_like"/>
    <property type="match status" value="1"/>
</dbReference>
<dbReference type="InterPro" id="IPR006840">
    <property type="entry name" value="ChaC"/>
</dbReference>
<dbReference type="GO" id="GO:0005737">
    <property type="term" value="C:cytoplasm"/>
    <property type="evidence" value="ECO:0007669"/>
    <property type="project" value="TreeGrafter"/>
</dbReference>
<organism evidence="3 4">
    <name type="scientific">Shimia aestuarii</name>
    <dbReference type="NCBI Taxonomy" id="254406"/>
    <lineage>
        <taxon>Bacteria</taxon>
        <taxon>Pseudomonadati</taxon>
        <taxon>Pseudomonadota</taxon>
        <taxon>Alphaproteobacteria</taxon>
        <taxon>Rhodobacterales</taxon>
        <taxon>Roseobacteraceae</taxon>
    </lineage>
</organism>
<dbReference type="Gene3D" id="3.10.490.10">
    <property type="entry name" value="Gamma-glutamyl cyclotransferase-like"/>
    <property type="match status" value="1"/>
</dbReference>
<dbReference type="EMBL" id="FOTQ01000001">
    <property type="protein sequence ID" value="SFL69960.1"/>
    <property type="molecule type" value="Genomic_DNA"/>
</dbReference>
<dbReference type="PANTHER" id="PTHR12192">
    <property type="entry name" value="CATION TRANSPORT PROTEIN CHAC-RELATED"/>
    <property type="match status" value="1"/>
</dbReference>
<dbReference type="AlphaFoldDB" id="A0A1I4JTV3"/>
<gene>
    <name evidence="3" type="ORF">SAMN04488042_1011173</name>
</gene>
<dbReference type="SUPFAM" id="SSF110857">
    <property type="entry name" value="Gamma-glutamyl cyclotransferase-like"/>
    <property type="match status" value="1"/>
</dbReference>
<name>A0A1I4JTV3_9RHOB</name>
<keyword evidence="4" id="KW-1185">Reference proteome</keyword>
<dbReference type="GO" id="GO:0061928">
    <property type="term" value="F:glutathione specific gamma-glutamylcyclotransferase activity"/>
    <property type="evidence" value="ECO:0007669"/>
    <property type="project" value="UniProtKB-EC"/>
</dbReference>
<dbReference type="EC" id="4.3.2.7" evidence="1"/>
<evidence type="ECO:0000313" key="4">
    <source>
        <dbReference type="Proteomes" id="UP000199144"/>
    </source>
</evidence>
<keyword evidence="2" id="KW-0456">Lyase</keyword>
<sequence length="242" mass="27232">MSDPFRHHPRLATLITPPEESSFRDFDPEKMDDIVRENGGPADWRLSDQAREADRQKTLENRWERDLWVFAYGSLMWNPGIHFAEVRRGFAPAVERRFILRDKFGGRGTCDAPGVMAALEPGAGCHGLAFRIAHTALEEETRLLWRRERVGHAYHSDFIKVETDHGPVEALAFLANHDAELIVPDLSHADQVRFCATGKGWLGSSFDYVANLAAHFAELGIEDPGVTRLLEDARAFRAENGA</sequence>
<dbReference type="Proteomes" id="UP000199144">
    <property type="component" value="Unassembled WGS sequence"/>
</dbReference>
<dbReference type="GO" id="GO:0006751">
    <property type="term" value="P:glutathione catabolic process"/>
    <property type="evidence" value="ECO:0007669"/>
    <property type="project" value="InterPro"/>
</dbReference>
<evidence type="ECO:0000256" key="2">
    <source>
        <dbReference type="ARBA" id="ARBA00023239"/>
    </source>
</evidence>
<reference evidence="3 4" key="1">
    <citation type="submission" date="2016-10" db="EMBL/GenBank/DDBJ databases">
        <authorList>
            <person name="de Groot N.N."/>
        </authorList>
    </citation>
    <scope>NUCLEOTIDE SEQUENCE [LARGE SCALE GENOMIC DNA]</scope>
    <source>
        <strain evidence="3 4">DSM 15283</strain>
    </source>
</reference>
<dbReference type="Pfam" id="PF04752">
    <property type="entry name" value="ChaC"/>
    <property type="match status" value="1"/>
</dbReference>
<accession>A0A1I4JTV3</accession>
<dbReference type="PANTHER" id="PTHR12192:SF2">
    <property type="entry name" value="GLUTATHIONE-SPECIFIC GAMMA-GLUTAMYLCYCLOTRANSFERASE 2"/>
    <property type="match status" value="1"/>
</dbReference>
<evidence type="ECO:0000256" key="1">
    <source>
        <dbReference type="ARBA" id="ARBA00012344"/>
    </source>
</evidence>
<protein>
    <recommendedName>
        <fullName evidence="1">glutathione-specific gamma-glutamylcyclotransferase</fullName>
        <ecNumber evidence="1">4.3.2.7</ecNumber>
    </recommendedName>
</protein>
<proteinExistence type="predicted"/>
<evidence type="ECO:0000313" key="3">
    <source>
        <dbReference type="EMBL" id="SFL69960.1"/>
    </source>
</evidence>
<dbReference type="InterPro" id="IPR013024">
    <property type="entry name" value="GGCT-like"/>
</dbReference>
<dbReference type="STRING" id="254406.SAMN04488042_1011173"/>
<dbReference type="InterPro" id="IPR036568">
    <property type="entry name" value="GGCT-like_sf"/>
</dbReference>
<dbReference type="RefSeq" id="WP_165610009.1">
    <property type="nucleotide sequence ID" value="NZ_FOTQ01000001.1"/>
</dbReference>